<keyword evidence="6" id="KW-0804">Transcription</keyword>
<keyword evidence="1" id="KW-0597">Phosphoprotein</keyword>
<evidence type="ECO:0000256" key="8">
    <source>
        <dbReference type="SAM" id="Phobius"/>
    </source>
</evidence>
<keyword evidence="8" id="KW-0472">Membrane</keyword>
<feature type="compositionally biased region" description="Basic residues" evidence="7">
    <location>
        <begin position="255"/>
        <end position="265"/>
    </location>
</feature>
<evidence type="ECO:0000256" key="1">
    <source>
        <dbReference type="ARBA" id="ARBA00022553"/>
    </source>
</evidence>
<keyword evidence="8" id="KW-1133">Transmembrane helix</keyword>
<dbReference type="InterPro" id="IPR000116">
    <property type="entry name" value="HMGA"/>
</dbReference>
<sequence length="306" mass="32490">MKNLLNFFFSFDKLFKEKLIVPFFWLALIVWALAYSAEALDTIALDPLARLIEFVGFFAEVLLVLVTIRIVSEIFVAIFRINDNLSPDGGKAELADIDPVGEALKAAEHATARTREITKSATDKTRLVTHTKAPSMTSKEKTEAVMGKGSVPEAGDEPTPVKALEPSAVDSTTVKRGRGRPKGSTNKPKAGTASAASASAPVKRGRGRPKGSTNKPKTEAKSADGTTPVKRGRGRPKGSKNKTTADAATTAAPVKRGRGRPKGSKNKSTTGTKPGPKKGAPIPRDADGNLLKKDGTPRKKPGPKSK</sequence>
<comment type="caution">
    <text evidence="9">The sequence shown here is derived from an EMBL/GenBank/DDBJ whole genome shotgun (WGS) entry which is preliminary data.</text>
</comment>
<evidence type="ECO:0000313" key="10">
    <source>
        <dbReference type="Proteomes" id="UP001161391"/>
    </source>
</evidence>
<dbReference type="SMART" id="SM00384">
    <property type="entry name" value="AT_hook"/>
    <property type="match status" value="4"/>
</dbReference>
<dbReference type="Pfam" id="PF14110">
    <property type="entry name" value="DUF4282"/>
    <property type="match status" value="1"/>
</dbReference>
<keyword evidence="4" id="KW-0805">Transcription regulation</keyword>
<organism evidence="9 10">
    <name type="scientific">Algimonas ampicilliniresistens</name>
    <dbReference type="NCBI Taxonomy" id="1298735"/>
    <lineage>
        <taxon>Bacteria</taxon>
        <taxon>Pseudomonadati</taxon>
        <taxon>Pseudomonadota</taxon>
        <taxon>Alphaproteobacteria</taxon>
        <taxon>Maricaulales</taxon>
        <taxon>Robiginitomaculaceae</taxon>
        <taxon>Algimonas</taxon>
    </lineage>
</organism>
<dbReference type="Proteomes" id="UP001161391">
    <property type="component" value="Unassembled WGS sequence"/>
</dbReference>
<evidence type="ECO:0000256" key="6">
    <source>
        <dbReference type="ARBA" id="ARBA00023163"/>
    </source>
</evidence>
<evidence type="ECO:0008006" key="11">
    <source>
        <dbReference type="Google" id="ProtNLM"/>
    </source>
</evidence>
<evidence type="ECO:0000256" key="3">
    <source>
        <dbReference type="ARBA" id="ARBA00022990"/>
    </source>
</evidence>
<dbReference type="InterPro" id="IPR017956">
    <property type="entry name" value="AT_hook_DNA-bd_motif"/>
</dbReference>
<reference evidence="9" key="2">
    <citation type="submission" date="2023-01" db="EMBL/GenBank/DDBJ databases">
        <title>Draft genome sequence of Algimonas ampicilliniresistens strain NBRC 108219.</title>
        <authorList>
            <person name="Sun Q."/>
            <person name="Mori K."/>
        </authorList>
    </citation>
    <scope>NUCLEOTIDE SEQUENCE</scope>
    <source>
        <strain evidence="9">NBRC 108219</strain>
    </source>
</reference>
<dbReference type="RefSeq" id="WP_284391040.1">
    <property type="nucleotide sequence ID" value="NZ_BSNK01000002.1"/>
</dbReference>
<feature type="compositionally biased region" description="Basic residues" evidence="7">
    <location>
        <begin position="230"/>
        <end position="240"/>
    </location>
</feature>
<proteinExistence type="predicted"/>
<feature type="transmembrane region" description="Helical" evidence="8">
    <location>
        <begin position="55"/>
        <end position="79"/>
    </location>
</feature>
<dbReference type="EMBL" id="BSNK01000002">
    <property type="protein sequence ID" value="GLQ24539.1"/>
    <property type="molecule type" value="Genomic_DNA"/>
</dbReference>
<evidence type="ECO:0000256" key="2">
    <source>
        <dbReference type="ARBA" id="ARBA00022737"/>
    </source>
</evidence>
<gene>
    <name evidence="9" type="ORF">GCM10007853_24130</name>
</gene>
<dbReference type="InterPro" id="IPR000637">
    <property type="entry name" value="HMGI/Y_DNA-bd_CS"/>
</dbReference>
<keyword evidence="5" id="KW-0238">DNA-binding</keyword>
<dbReference type="PANTHER" id="PTHR23341:SF2">
    <property type="entry name" value="HIGH MOBILITY GROUP PROTEIN HMG-12"/>
    <property type="match status" value="1"/>
</dbReference>
<keyword evidence="2" id="KW-0677">Repeat</keyword>
<keyword evidence="3" id="KW-0007">Acetylation</keyword>
<feature type="compositionally biased region" description="Basic and acidic residues" evidence="7">
    <location>
        <begin position="284"/>
        <end position="297"/>
    </location>
</feature>
<accession>A0ABQ5VCX5</accession>
<feature type="compositionally biased region" description="Low complexity" evidence="7">
    <location>
        <begin position="266"/>
        <end position="279"/>
    </location>
</feature>
<keyword evidence="10" id="KW-1185">Reference proteome</keyword>
<feature type="region of interest" description="Disordered" evidence="7">
    <location>
        <begin position="119"/>
        <end position="306"/>
    </location>
</feature>
<protein>
    <recommendedName>
        <fullName evidence="11">DUF4282 domain-containing protein</fullName>
    </recommendedName>
</protein>
<keyword evidence="8" id="KW-0812">Transmembrane</keyword>
<reference evidence="9" key="1">
    <citation type="journal article" date="2014" name="Int. J. Syst. Evol. Microbiol.">
        <title>Complete genome of a new Firmicutes species belonging to the dominant human colonic microbiota ('Ruminococcus bicirculans') reveals two chromosomes and a selective capacity to utilize plant glucans.</title>
        <authorList>
            <consortium name="NISC Comparative Sequencing Program"/>
            <person name="Wegmann U."/>
            <person name="Louis P."/>
            <person name="Goesmann A."/>
            <person name="Henrissat B."/>
            <person name="Duncan S.H."/>
            <person name="Flint H.J."/>
        </authorList>
    </citation>
    <scope>NUCLEOTIDE SEQUENCE</scope>
    <source>
        <strain evidence="9">NBRC 108219</strain>
    </source>
</reference>
<evidence type="ECO:0000256" key="4">
    <source>
        <dbReference type="ARBA" id="ARBA00023015"/>
    </source>
</evidence>
<dbReference type="PROSITE" id="PS00354">
    <property type="entry name" value="HMGI_Y"/>
    <property type="match status" value="2"/>
</dbReference>
<dbReference type="PRINTS" id="PR00929">
    <property type="entry name" value="ATHOOK"/>
</dbReference>
<name>A0ABQ5VCX5_9PROT</name>
<evidence type="ECO:0000256" key="7">
    <source>
        <dbReference type="SAM" id="MobiDB-lite"/>
    </source>
</evidence>
<dbReference type="PRINTS" id="PR00930">
    <property type="entry name" value="HIGHMOBLTYIY"/>
</dbReference>
<dbReference type="InterPro" id="IPR025557">
    <property type="entry name" value="DUF4282"/>
</dbReference>
<dbReference type="PANTHER" id="PTHR23341">
    <property type="entry name" value="HIGH MOBILITY GROUP PROTEINS HMG-A AND C"/>
    <property type="match status" value="1"/>
</dbReference>
<evidence type="ECO:0000256" key="5">
    <source>
        <dbReference type="ARBA" id="ARBA00023125"/>
    </source>
</evidence>
<evidence type="ECO:0000313" key="9">
    <source>
        <dbReference type="EMBL" id="GLQ24539.1"/>
    </source>
</evidence>